<dbReference type="EMBL" id="SDPL01000369">
    <property type="protein sequence ID" value="RXZ44745.1"/>
    <property type="molecule type" value="Genomic_DNA"/>
</dbReference>
<gene>
    <name evidence="1" type="ORF">ESO86_14300</name>
</gene>
<feature type="non-terminal residue" evidence="1">
    <location>
        <position position="100"/>
    </location>
</feature>
<protein>
    <submittedName>
        <fullName evidence="1">Uncharacterized protein</fullName>
    </submittedName>
</protein>
<accession>A0A4Q2JAY6</accession>
<dbReference type="AlphaFoldDB" id="A0A4Q2JAY6"/>
<dbReference type="RefSeq" id="WP_165307892.1">
    <property type="nucleotide sequence ID" value="NZ_SDPL01000369.1"/>
</dbReference>
<evidence type="ECO:0000313" key="2">
    <source>
        <dbReference type="Proteomes" id="UP000292881"/>
    </source>
</evidence>
<reference evidence="1 2" key="1">
    <citation type="submission" date="2019-01" db="EMBL/GenBank/DDBJ databases">
        <authorList>
            <person name="Li J."/>
        </authorList>
    </citation>
    <scope>NUCLEOTIDE SEQUENCE [LARGE SCALE GENOMIC DNA]</scope>
    <source>
        <strain evidence="1 2">CGMCC 4.7180</strain>
    </source>
</reference>
<sequence length="100" mass="10493">MREDVRELRARAAEAWAAAMGDATSCALAKDGRSHPAGKFHEGRTAALGELLRACPTDAAGETIVALAASLGDRWAARALPGGGDRDWETYRSGGVEALR</sequence>
<keyword evidence="2" id="KW-1185">Reference proteome</keyword>
<dbReference type="Proteomes" id="UP000292881">
    <property type="component" value="Unassembled WGS sequence"/>
</dbReference>
<comment type="caution">
    <text evidence="1">The sequence shown here is derived from an EMBL/GenBank/DDBJ whole genome shotgun (WGS) entry which is preliminary data.</text>
</comment>
<name>A0A4Q2JAY6_9MICO</name>
<proteinExistence type="predicted"/>
<organism evidence="1 2">
    <name type="scientific">Agromyces binzhouensis</name>
    <dbReference type="NCBI Taxonomy" id="1817495"/>
    <lineage>
        <taxon>Bacteria</taxon>
        <taxon>Bacillati</taxon>
        <taxon>Actinomycetota</taxon>
        <taxon>Actinomycetes</taxon>
        <taxon>Micrococcales</taxon>
        <taxon>Microbacteriaceae</taxon>
        <taxon>Agromyces</taxon>
    </lineage>
</organism>
<evidence type="ECO:0000313" key="1">
    <source>
        <dbReference type="EMBL" id="RXZ44745.1"/>
    </source>
</evidence>